<dbReference type="Pfam" id="PF09962">
    <property type="entry name" value="DUF2196"/>
    <property type="match status" value="1"/>
</dbReference>
<name>A0A9P8QJV0_9HYPO</name>
<keyword evidence="3" id="KW-1185">Reference proteome</keyword>
<evidence type="ECO:0008006" key="4">
    <source>
        <dbReference type="Google" id="ProtNLM"/>
    </source>
</evidence>
<accession>A0A9P8QJV0</accession>
<protein>
    <recommendedName>
        <fullName evidence="4">UBZ4-type domain-containing protein</fullName>
    </recommendedName>
</protein>
<feature type="compositionally biased region" description="Polar residues" evidence="1">
    <location>
        <begin position="101"/>
        <end position="119"/>
    </location>
</feature>
<dbReference type="InterPro" id="IPR019240">
    <property type="entry name" value="DUF2196"/>
</dbReference>
<reference evidence="2" key="1">
    <citation type="submission" date="2021-08" db="EMBL/GenBank/DDBJ databases">
        <title>Chromosome-Level Trichoderma cornu-damae using Hi-C Data.</title>
        <authorList>
            <person name="Kim C.S."/>
        </authorList>
    </citation>
    <scope>NUCLEOTIDE SEQUENCE</scope>
    <source>
        <strain evidence="2">KA19-0412C</strain>
    </source>
</reference>
<feature type="region of interest" description="Disordered" evidence="1">
    <location>
        <begin position="1"/>
        <end position="44"/>
    </location>
</feature>
<comment type="caution">
    <text evidence="2">The sequence shown here is derived from an EMBL/GenBank/DDBJ whole genome shotgun (WGS) entry which is preliminary data.</text>
</comment>
<dbReference type="PANTHER" id="PTHR40069:SF1">
    <property type="entry name" value="YWBE PROTEIN"/>
    <property type="match status" value="1"/>
</dbReference>
<evidence type="ECO:0000313" key="2">
    <source>
        <dbReference type="EMBL" id="KAH6604380.1"/>
    </source>
</evidence>
<proteinExistence type="predicted"/>
<organism evidence="2 3">
    <name type="scientific">Trichoderma cornu-damae</name>
    <dbReference type="NCBI Taxonomy" id="654480"/>
    <lineage>
        <taxon>Eukaryota</taxon>
        <taxon>Fungi</taxon>
        <taxon>Dikarya</taxon>
        <taxon>Ascomycota</taxon>
        <taxon>Pezizomycotina</taxon>
        <taxon>Sordariomycetes</taxon>
        <taxon>Hypocreomycetidae</taxon>
        <taxon>Hypocreales</taxon>
        <taxon>Hypocreaceae</taxon>
        <taxon>Trichoderma</taxon>
    </lineage>
</organism>
<dbReference type="NCBIfam" id="TIGR03833">
    <property type="entry name" value="YwbE family protein"/>
    <property type="match status" value="1"/>
</dbReference>
<dbReference type="Proteomes" id="UP000827724">
    <property type="component" value="Unassembled WGS sequence"/>
</dbReference>
<dbReference type="EMBL" id="JAIWOZ010000006">
    <property type="protein sequence ID" value="KAH6604380.1"/>
    <property type="molecule type" value="Genomic_DNA"/>
</dbReference>
<dbReference type="PANTHER" id="PTHR40069">
    <property type="entry name" value="YWBE PROTEIN"/>
    <property type="match status" value="1"/>
</dbReference>
<dbReference type="OrthoDB" id="20105at2759"/>
<gene>
    <name evidence="2" type="ORF">Trco_007826</name>
</gene>
<evidence type="ECO:0000256" key="1">
    <source>
        <dbReference type="SAM" id="MobiDB-lite"/>
    </source>
</evidence>
<feature type="region of interest" description="Disordered" evidence="1">
    <location>
        <begin position="95"/>
        <end position="126"/>
    </location>
</feature>
<feature type="compositionally biased region" description="Low complexity" evidence="1">
    <location>
        <begin position="9"/>
        <end position="24"/>
    </location>
</feature>
<sequence length="201" mass="21410">MNRPRNRQPRSSSQNQSRGGKSSNLGRRAPGTSQQAAGTVPKARQVVPGASVFIILKQDQSTGRETQGIVQDVLTSGDHPRGIKVRLRSGQIGRVQRLDDGSSSAEPSSGTALASNASGPRSDRRYTDIRNDENFEQYLQGPPARSLADFMPALDLPAANATAGSAGDALTNEATVVCPMCEAFEGDEAAVTHHLDREHFS</sequence>
<evidence type="ECO:0000313" key="3">
    <source>
        <dbReference type="Proteomes" id="UP000827724"/>
    </source>
</evidence>
<dbReference type="AlphaFoldDB" id="A0A9P8QJV0"/>